<evidence type="ECO:0008006" key="4">
    <source>
        <dbReference type="Google" id="ProtNLM"/>
    </source>
</evidence>
<evidence type="ECO:0000313" key="2">
    <source>
        <dbReference type="EMBL" id="MFC7191953.1"/>
    </source>
</evidence>
<evidence type="ECO:0000313" key="3">
    <source>
        <dbReference type="Proteomes" id="UP001596417"/>
    </source>
</evidence>
<dbReference type="RefSeq" id="WP_264822347.1">
    <property type="nucleotide sequence ID" value="NZ_CP110249.1"/>
</dbReference>
<comment type="caution">
    <text evidence="1">The sequence shown here is derived from an EMBL/GenBank/DDBJ whole genome shotgun (WGS) entry which is preliminary data.</text>
</comment>
<proteinExistence type="predicted"/>
<dbReference type="EMBL" id="JBHTAX010000001">
    <property type="protein sequence ID" value="MFC7191888.1"/>
    <property type="molecule type" value="Genomic_DNA"/>
</dbReference>
<dbReference type="Proteomes" id="UP001596417">
    <property type="component" value="Unassembled WGS sequence"/>
</dbReference>
<dbReference type="EMBL" id="JBHTAX010000002">
    <property type="protein sequence ID" value="MFC7191953.1"/>
    <property type="molecule type" value="Genomic_DNA"/>
</dbReference>
<protein>
    <recommendedName>
        <fullName evidence="4">DRBM domain-containing protein</fullName>
    </recommendedName>
</protein>
<accession>A0ABD5YVX2</accession>
<reference evidence="1" key="3">
    <citation type="submission" date="2024-09" db="EMBL/GenBank/DDBJ databases">
        <authorList>
            <person name="Sun Q."/>
        </authorList>
    </citation>
    <scope>NUCLEOTIDE SEQUENCE</scope>
    <source>
        <strain evidence="1">NBRC 107106</strain>
    </source>
</reference>
<reference evidence="1" key="1">
    <citation type="journal article" date="2014" name="Int. J. Syst. Evol. Microbiol.">
        <title>Complete genome sequence of Corynebacterium casei LMG S-19264T (=DSM 44701T), isolated from a smear-ripened cheese.</title>
        <authorList>
            <consortium name="US DOE Joint Genome Institute (JGI-PGF)"/>
            <person name="Walter F."/>
            <person name="Albersmeier A."/>
            <person name="Kalinowski J."/>
            <person name="Ruckert C."/>
        </authorList>
    </citation>
    <scope>NUCLEOTIDE SEQUENCE [LARGE SCALE GENOMIC DNA]</scope>
    <source>
        <strain evidence="1">NBRC 107106</strain>
    </source>
</reference>
<keyword evidence="3" id="KW-1185">Reference proteome</keyword>
<sequence length="106" mass="11740">MSITLQVVDDETYHTQNTVPDGWHKTANYDTFVKWQYKDTPYRVVAHLEEGRGHWCALFTSTLSPESHTVRGNCGGGNAGRTLAVAAAQQFLQENSNGCPPPSEMN</sequence>
<dbReference type="GeneID" id="76201677"/>
<reference evidence="3" key="2">
    <citation type="journal article" date="2019" name="Int. J. Syst. Evol. Microbiol.">
        <title>The Global Catalogue of Microorganisms (GCM) 10K type strain sequencing project: providing services to taxonomists for standard genome sequencing and annotation.</title>
        <authorList>
            <consortium name="The Broad Institute Genomics Platform"/>
            <consortium name="The Broad Institute Genome Sequencing Center for Infectious Disease"/>
            <person name="Wu L."/>
            <person name="Ma J."/>
        </authorList>
    </citation>
    <scope>NUCLEOTIDE SEQUENCE [LARGE SCALE GENOMIC DNA]</scope>
    <source>
        <strain evidence="3">RDMS1</strain>
    </source>
</reference>
<dbReference type="AlphaFoldDB" id="A0ABD5YVX2"/>
<organism evidence="1 3">
    <name type="scientific">Halocatena marina</name>
    <dbReference type="NCBI Taxonomy" id="2934937"/>
    <lineage>
        <taxon>Archaea</taxon>
        <taxon>Methanobacteriati</taxon>
        <taxon>Methanobacteriota</taxon>
        <taxon>Stenosarchaea group</taxon>
        <taxon>Halobacteria</taxon>
        <taxon>Halobacteriales</taxon>
        <taxon>Natronomonadaceae</taxon>
        <taxon>Halocatena</taxon>
    </lineage>
</organism>
<name>A0ABD5YVX2_9EURY</name>
<gene>
    <name evidence="1" type="ORF">ACFQL7_20260</name>
    <name evidence="2" type="ORF">ACFQL7_20600</name>
</gene>
<evidence type="ECO:0000313" key="1">
    <source>
        <dbReference type="EMBL" id="MFC7191888.1"/>
    </source>
</evidence>